<dbReference type="InterPro" id="IPR055141">
    <property type="entry name" value="TADA2A_B-like_dom"/>
</dbReference>
<dbReference type="SUPFAM" id="SSF46689">
    <property type="entry name" value="Homeodomain-like"/>
    <property type="match status" value="1"/>
</dbReference>
<dbReference type="InterPro" id="IPR009057">
    <property type="entry name" value="Homeodomain-like_sf"/>
</dbReference>
<reference evidence="5" key="1">
    <citation type="submission" date="2019-05" db="EMBL/GenBank/DDBJ databases">
        <authorList>
            <person name="Zhang S."/>
            <person name="Liu J."/>
        </authorList>
    </citation>
    <scope>NUCLEOTIDE SEQUENCE [LARGE SCALE GENOMIC DNA]</scope>
</reference>
<accession>A0A8B9XP18</accession>
<dbReference type="AlphaFoldDB" id="A0A8B9XP18"/>
<evidence type="ECO:0000256" key="1">
    <source>
        <dbReference type="SAM" id="MobiDB-lite"/>
    </source>
</evidence>
<evidence type="ECO:0000313" key="5">
    <source>
        <dbReference type="Ensembl" id="ENSBGRP00000023409.1"/>
    </source>
</evidence>
<feature type="region of interest" description="Disordered" evidence="1">
    <location>
        <begin position="51"/>
        <end position="169"/>
    </location>
</feature>
<dbReference type="PANTHER" id="PTHR12374:SF20">
    <property type="entry name" value="TRANSCRIPTIONAL ADAPTER 2-ALPHA"/>
    <property type="match status" value="1"/>
</dbReference>
<dbReference type="Gene3D" id="1.10.10.60">
    <property type="entry name" value="Homeodomain-like"/>
    <property type="match status" value="1"/>
</dbReference>
<feature type="compositionally biased region" description="Polar residues" evidence="1">
    <location>
        <begin position="71"/>
        <end position="85"/>
    </location>
</feature>
<dbReference type="PROSITE" id="PS51294">
    <property type="entry name" value="HTH_MYB"/>
    <property type="match status" value="1"/>
</dbReference>
<dbReference type="CDD" id="cd00167">
    <property type="entry name" value="SANT"/>
    <property type="match status" value="1"/>
</dbReference>
<evidence type="ECO:0000313" key="6">
    <source>
        <dbReference type="Proteomes" id="UP000694520"/>
    </source>
</evidence>
<evidence type="ECO:0000259" key="2">
    <source>
        <dbReference type="PROSITE" id="PS50090"/>
    </source>
</evidence>
<protein>
    <submittedName>
        <fullName evidence="5">Transcriptional adaptor 2A</fullName>
    </submittedName>
</protein>
<dbReference type="PANTHER" id="PTHR12374">
    <property type="entry name" value="TRANSCRIPTIONAL ADAPTOR 2 ADA2 -RELATED"/>
    <property type="match status" value="1"/>
</dbReference>
<dbReference type="PROSITE" id="PS50090">
    <property type="entry name" value="MYB_LIKE"/>
    <property type="match status" value="1"/>
</dbReference>
<dbReference type="GO" id="GO:0006357">
    <property type="term" value="P:regulation of transcription by RNA polymerase II"/>
    <property type="evidence" value="ECO:0007669"/>
    <property type="project" value="TreeGrafter"/>
</dbReference>
<dbReference type="SMART" id="SM00717">
    <property type="entry name" value="SANT"/>
    <property type="match status" value="1"/>
</dbReference>
<dbReference type="FunFam" id="1.10.10.60:FF:000110">
    <property type="entry name" value="Transcriptional adapter"/>
    <property type="match status" value="1"/>
</dbReference>
<name>A0A8B9XP18_BOSMU</name>
<dbReference type="InterPro" id="IPR001005">
    <property type="entry name" value="SANT/Myb"/>
</dbReference>
<feature type="domain" description="Myb-like" evidence="2">
    <location>
        <begin position="247"/>
        <end position="291"/>
    </location>
</feature>
<dbReference type="GO" id="GO:0006338">
    <property type="term" value="P:chromatin remodeling"/>
    <property type="evidence" value="ECO:0007669"/>
    <property type="project" value="TreeGrafter"/>
</dbReference>
<reference evidence="5" key="2">
    <citation type="submission" date="2025-08" db="UniProtKB">
        <authorList>
            <consortium name="Ensembl"/>
        </authorList>
    </citation>
    <scope>IDENTIFICATION</scope>
</reference>
<dbReference type="InterPro" id="IPR017930">
    <property type="entry name" value="Myb_dom"/>
</dbReference>
<dbReference type="Ensembl" id="ENSBGRT00000026997.1">
    <property type="protein sequence ID" value="ENSBGRP00000023409.1"/>
    <property type="gene ID" value="ENSBGRG00000014519.1"/>
</dbReference>
<dbReference type="GO" id="GO:0070461">
    <property type="term" value="C:SAGA-type complex"/>
    <property type="evidence" value="ECO:0007669"/>
    <property type="project" value="TreeGrafter"/>
</dbReference>
<reference evidence="5" key="3">
    <citation type="submission" date="2025-09" db="UniProtKB">
        <authorList>
            <consortium name="Ensembl"/>
        </authorList>
    </citation>
    <scope>IDENTIFICATION</scope>
</reference>
<dbReference type="GO" id="GO:0003682">
    <property type="term" value="F:chromatin binding"/>
    <property type="evidence" value="ECO:0007669"/>
    <property type="project" value="TreeGrafter"/>
</dbReference>
<sequence>LIHERHCKIRLREATPARRPWAQALSLDLLRGGNKGGSGNVRKHKSGAVLARSGSAHSGADKTAAPGTGRSAATSNTPSGKSNHWSHSKLGQAAQSPSLSGLSARGRRQARGESPGRGPRAPNRGRARGGGGRRATRDGASTAGAGTGRRRRARGRLAPAPPAGSAHAKLGRAHGWRFLGAEEEERAEVPLLFVHKERSSALVLASCEISLKQLRLKKIKATESLPTREWTDWVPLATSDFPVLDPSWTAQEEMALLEAVMDCGFGNWQDVANQMCTKTKEECEKHYMKHFINNPLFASTLLNLKQAEEAKTADTAIPFHYDPPRPTFDSLLSRDMAGYMPARADFIEEFDNYAEWDLRDIDFVEDDSDILHGNILFQ</sequence>
<gene>
    <name evidence="5" type="primary">TADA2A</name>
</gene>
<dbReference type="GeneTree" id="ENSGT00940000156751"/>
<dbReference type="Pfam" id="PF22941">
    <property type="entry name" value="TADA2A-like_3rd"/>
    <property type="match status" value="1"/>
</dbReference>
<feature type="domain" description="SANT" evidence="3">
    <location>
        <begin position="243"/>
        <end position="295"/>
    </location>
</feature>
<evidence type="ECO:0000259" key="4">
    <source>
        <dbReference type="PROSITE" id="PS51294"/>
    </source>
</evidence>
<evidence type="ECO:0000259" key="3">
    <source>
        <dbReference type="PROSITE" id="PS51293"/>
    </source>
</evidence>
<dbReference type="PROSITE" id="PS51293">
    <property type="entry name" value="SANT"/>
    <property type="match status" value="1"/>
</dbReference>
<dbReference type="Proteomes" id="UP000694520">
    <property type="component" value="Chromosome 19"/>
</dbReference>
<organism evidence="5 6">
    <name type="scientific">Bos mutus grunniens</name>
    <name type="common">Wild yak</name>
    <name type="synonym">Bos grunniens</name>
    <dbReference type="NCBI Taxonomy" id="30521"/>
    <lineage>
        <taxon>Eukaryota</taxon>
        <taxon>Metazoa</taxon>
        <taxon>Chordata</taxon>
        <taxon>Craniata</taxon>
        <taxon>Vertebrata</taxon>
        <taxon>Euteleostomi</taxon>
        <taxon>Mammalia</taxon>
        <taxon>Eutheria</taxon>
        <taxon>Laurasiatheria</taxon>
        <taxon>Artiodactyla</taxon>
        <taxon>Ruminantia</taxon>
        <taxon>Pecora</taxon>
        <taxon>Bovidae</taxon>
        <taxon>Bovinae</taxon>
        <taxon>Bos</taxon>
    </lineage>
</organism>
<dbReference type="Pfam" id="PF00249">
    <property type="entry name" value="Myb_DNA-binding"/>
    <property type="match status" value="1"/>
</dbReference>
<dbReference type="GO" id="GO:0003713">
    <property type="term" value="F:transcription coactivator activity"/>
    <property type="evidence" value="ECO:0007669"/>
    <property type="project" value="TreeGrafter"/>
</dbReference>
<dbReference type="InterPro" id="IPR017884">
    <property type="entry name" value="SANT_dom"/>
</dbReference>
<feature type="domain" description="HTH myb-type" evidence="4">
    <location>
        <begin position="247"/>
        <end position="295"/>
    </location>
</feature>
<keyword evidence="6" id="KW-1185">Reference proteome</keyword>
<dbReference type="GO" id="GO:0005634">
    <property type="term" value="C:nucleus"/>
    <property type="evidence" value="ECO:0007669"/>
    <property type="project" value="TreeGrafter"/>
</dbReference>
<proteinExistence type="predicted"/>